<evidence type="ECO:0000313" key="2">
    <source>
        <dbReference type="EMBL" id="SNQ60422.1"/>
    </source>
</evidence>
<reference evidence="3" key="1">
    <citation type="submission" date="2017-06" db="EMBL/GenBank/DDBJ databases">
        <authorList>
            <person name="Cremers G."/>
        </authorList>
    </citation>
    <scope>NUCLEOTIDE SEQUENCE [LARGE SCALE GENOMIC DNA]</scope>
</reference>
<dbReference type="Proteomes" id="UP000218615">
    <property type="component" value="Unassembled WGS sequence"/>
</dbReference>
<gene>
    <name evidence="2" type="ORF">MNV_1800006</name>
</gene>
<accession>A0A284VME9</accession>
<dbReference type="Pfam" id="PF08350">
    <property type="entry name" value="FilR1_middle"/>
    <property type="match status" value="1"/>
</dbReference>
<name>A0A284VME9_9EURY</name>
<feature type="domain" description="Methanogenesis regulatory protein FilR1 middle" evidence="1">
    <location>
        <begin position="20"/>
        <end position="147"/>
    </location>
</feature>
<protein>
    <recommendedName>
        <fullName evidence="1">Methanogenesis regulatory protein FilR1 middle domain-containing protein</fullName>
    </recommendedName>
</protein>
<proteinExistence type="predicted"/>
<organism evidence="2 3">
    <name type="scientific">Candidatus Methanoperedens nitratireducens</name>
    <dbReference type="NCBI Taxonomy" id="1392998"/>
    <lineage>
        <taxon>Archaea</taxon>
        <taxon>Methanobacteriati</taxon>
        <taxon>Methanobacteriota</taxon>
        <taxon>Stenosarchaea group</taxon>
        <taxon>Methanomicrobia</taxon>
        <taxon>Methanosarcinales</taxon>
        <taxon>ANME-2 cluster</taxon>
        <taxon>Candidatus Methanoperedentaceae</taxon>
        <taxon>Candidatus Methanoperedens</taxon>
    </lineage>
</organism>
<evidence type="ECO:0000259" key="1">
    <source>
        <dbReference type="Pfam" id="PF08350"/>
    </source>
</evidence>
<sequence>MEKIGWLSDSVLVTDSETDIFKVHSNFINLLRDAKEIRGVSSIFVPEFSSLFEELILKKKVDVHLVLKKEVQEKIDKEILKEIFSIKGSKFNLYILEENIKAAFTVTDYFFSIGFVRMDGTYDYSNDLISYSKKAIAWGYELFEYYVKLSKRVTSL</sequence>
<dbReference type="InterPro" id="IPR013561">
    <property type="entry name" value="FilR1_middle_dom"/>
</dbReference>
<evidence type="ECO:0000313" key="3">
    <source>
        <dbReference type="Proteomes" id="UP000218615"/>
    </source>
</evidence>
<dbReference type="AlphaFoldDB" id="A0A284VME9"/>
<dbReference type="EMBL" id="FZMP01000091">
    <property type="protein sequence ID" value="SNQ60422.1"/>
    <property type="molecule type" value="Genomic_DNA"/>
</dbReference>
<keyword evidence="3" id="KW-1185">Reference proteome</keyword>